<dbReference type="Gene3D" id="3.40.190.10">
    <property type="entry name" value="Periplasmic binding protein-like II"/>
    <property type="match status" value="1"/>
</dbReference>
<dbReference type="Proteomes" id="UP000274346">
    <property type="component" value="Chromosome"/>
</dbReference>
<dbReference type="EMBL" id="LR131271">
    <property type="protein sequence ID" value="VDR24854.1"/>
    <property type="molecule type" value="Genomic_DNA"/>
</dbReference>
<proteinExistence type="predicted"/>
<organism evidence="1 2">
    <name type="scientific">Raoultella terrigena</name>
    <name type="common">Klebsiella terrigena</name>
    <dbReference type="NCBI Taxonomy" id="577"/>
    <lineage>
        <taxon>Bacteria</taxon>
        <taxon>Pseudomonadati</taxon>
        <taxon>Pseudomonadota</taxon>
        <taxon>Gammaproteobacteria</taxon>
        <taxon>Enterobacterales</taxon>
        <taxon>Enterobacteriaceae</taxon>
        <taxon>Klebsiella/Raoultella group</taxon>
        <taxon>Raoultella</taxon>
    </lineage>
</organism>
<dbReference type="SUPFAM" id="SSF53850">
    <property type="entry name" value="Periplasmic binding protein-like II"/>
    <property type="match status" value="1"/>
</dbReference>
<gene>
    <name evidence="1" type="ORF">NCTC13098_01153</name>
</gene>
<accession>A0A3P8IRM0</accession>
<dbReference type="KEGG" id="rtg:NCTC13098_01153"/>
<reference evidence="1 2" key="1">
    <citation type="submission" date="2018-12" db="EMBL/GenBank/DDBJ databases">
        <authorList>
            <consortium name="Pathogen Informatics"/>
        </authorList>
    </citation>
    <scope>NUCLEOTIDE SEQUENCE [LARGE SCALE GENOMIC DNA]</scope>
    <source>
        <strain evidence="1 2">NCTC13098</strain>
    </source>
</reference>
<dbReference type="AlphaFoldDB" id="A0A3P8IRM0"/>
<name>A0A3P8IRM0_RAOTE</name>
<protein>
    <submittedName>
        <fullName evidence="1">Uncharacterized protein</fullName>
    </submittedName>
</protein>
<evidence type="ECO:0000313" key="1">
    <source>
        <dbReference type="EMBL" id="VDR24854.1"/>
    </source>
</evidence>
<sequence length="67" mass="7669">MNFVTPLPEEVASRYFPDSQEFRKNFPSSGPYEVASYASGQKLVLTKVKDYNTRKTRRVKPGLTPSR</sequence>
<evidence type="ECO:0000313" key="2">
    <source>
        <dbReference type="Proteomes" id="UP000274346"/>
    </source>
</evidence>